<dbReference type="EMBL" id="PGCI01000742">
    <property type="protein sequence ID" value="PLW17904.1"/>
    <property type="molecule type" value="Genomic_DNA"/>
</dbReference>
<organism evidence="1 2">
    <name type="scientific">Puccinia coronata f. sp. avenae</name>
    <dbReference type="NCBI Taxonomy" id="200324"/>
    <lineage>
        <taxon>Eukaryota</taxon>
        <taxon>Fungi</taxon>
        <taxon>Dikarya</taxon>
        <taxon>Basidiomycota</taxon>
        <taxon>Pucciniomycotina</taxon>
        <taxon>Pucciniomycetes</taxon>
        <taxon>Pucciniales</taxon>
        <taxon>Pucciniaceae</taxon>
        <taxon>Puccinia</taxon>
    </lineage>
</organism>
<evidence type="ECO:0000313" key="2">
    <source>
        <dbReference type="Proteomes" id="UP000235392"/>
    </source>
</evidence>
<evidence type="ECO:0000313" key="1">
    <source>
        <dbReference type="EMBL" id="PLW17904.1"/>
    </source>
</evidence>
<name>A0A2N5SXD7_9BASI</name>
<reference evidence="1 2" key="1">
    <citation type="submission" date="2017-11" db="EMBL/GenBank/DDBJ databases">
        <title>De novo assembly and phasing of dikaryotic genomes from two isolates of Puccinia coronata f. sp. avenae, the causal agent of oat crown rust.</title>
        <authorList>
            <person name="Miller M.E."/>
            <person name="Zhang Y."/>
            <person name="Omidvar V."/>
            <person name="Sperschneider J."/>
            <person name="Schwessinger B."/>
            <person name="Raley C."/>
            <person name="Palmer J.M."/>
            <person name="Garnica D."/>
            <person name="Upadhyaya N."/>
            <person name="Rathjen J."/>
            <person name="Taylor J.M."/>
            <person name="Park R.F."/>
            <person name="Dodds P.N."/>
            <person name="Hirsch C.D."/>
            <person name="Kianian S.F."/>
            <person name="Figueroa M."/>
        </authorList>
    </citation>
    <scope>NUCLEOTIDE SEQUENCE [LARGE SCALE GENOMIC DNA]</scope>
    <source>
        <strain evidence="1">12SD80</strain>
    </source>
</reference>
<gene>
    <name evidence="1" type="ORF">PCASD_17132</name>
</gene>
<accession>A0A2N5SXD7</accession>
<proteinExistence type="predicted"/>
<protein>
    <submittedName>
        <fullName evidence="1">Uncharacterized protein</fullName>
    </submittedName>
</protein>
<comment type="caution">
    <text evidence="1">The sequence shown here is derived from an EMBL/GenBank/DDBJ whole genome shotgun (WGS) entry which is preliminary data.</text>
</comment>
<dbReference type="AlphaFoldDB" id="A0A2N5SXD7"/>
<sequence length="70" mass="7766">MLLFVTSHFTLPGARIVEGNSLHPSTIQHLANRSCLNAPVIKRSLDNPFGPIIKRSLDDRIKRSLDGQDS</sequence>
<dbReference type="Proteomes" id="UP000235392">
    <property type="component" value="Unassembled WGS sequence"/>
</dbReference>